<dbReference type="RefSeq" id="XP_059319619.1">
    <property type="nucleotide sequence ID" value="XM_059463748.1"/>
</dbReference>
<evidence type="ECO:0000259" key="7">
    <source>
        <dbReference type="PROSITE" id="PS50048"/>
    </source>
</evidence>
<dbReference type="SMART" id="SM00906">
    <property type="entry name" value="Fungal_trans"/>
    <property type="match status" value="1"/>
</dbReference>
<dbReference type="CDD" id="cd12148">
    <property type="entry name" value="fungal_TF_MHR"/>
    <property type="match status" value="1"/>
</dbReference>
<dbReference type="PANTHER" id="PTHR47338">
    <property type="entry name" value="ZN(II)2CYS6 TRANSCRIPTION FACTOR (EUROFUNG)-RELATED"/>
    <property type="match status" value="1"/>
</dbReference>
<gene>
    <name evidence="8" type="ORF">VE01_05923</name>
</gene>
<dbReference type="InterPro" id="IPR036864">
    <property type="entry name" value="Zn2-C6_fun-type_DNA-bd_sf"/>
</dbReference>
<sequence>MTGCSTCRFRKVKCDGRLGLCLRCEKLGLECRWQASRPNSEELVSGEVTRAGHKRLRTSVACETCRKKKLKCDAGKPSCSVCVRRGISCIYEQGRQSQPERSVPVSQLLNIPDSQGNIPMETMEVDYNHDCHQSGSVASTRQDIDMGISSRGSSRLPSSPRLPAGPALLPYLDSYLSNVHPICLNNVLHPGVLCEAFEKSPRLLLLAICGVSAKFLEDPESKAKGRSWVAEAKSMVMESLDQISTLPILALQTLAMHDIHEADITSAWNLTGISIRMALQLKLNHPTAQQPDSPMSDSGTFLKDECSRRLMWSVFGADILLASDEMHVSDEAVCNLGLPCNLWNFTQGTPCTTLLLHDESNDAAAYHATNPNGYFIRILALKRRITNFIRDQREYNMEPPWMETSQFYRVVKELEDWRKKLPPNMTFEERHMYTFRTSRHLDMFLMVHVWYHQCGCDLFGSWIQDRGATSDDDPNAPALAEFFQKCRDRCLYHAQQISRLLEKVLRVEPDHLFRDPWLSFCILDSVTIQLANETIQQQPTSAESCREMSQLLKINIKALANTKETIILADKVHQECCDLIQQAGLWELVCGNDDGNQRTDGSVARETPTNHTIDLLCRYPFLISPPPSETESWNNLFNATSVSTPATRHPSPESGQPPPSVTRRLSNLAASSSQERQNQNGTGDMGYMGDTSMQLFPPWQPGDFQWWQSAGNNMQSTTVGMNQPPVSNTSGSTDNDQGLLEFFANSIAPASTWQVEQGFDSRFLRPNIATETPL</sequence>
<dbReference type="SUPFAM" id="SSF57701">
    <property type="entry name" value="Zn2/Cys6 DNA-binding domain"/>
    <property type="match status" value="2"/>
</dbReference>
<accession>A0A1B8GIN7</accession>
<name>A0A1B8GIN7_9PEZI</name>
<dbReference type="InterPro" id="IPR007219">
    <property type="entry name" value="XnlR_reg_dom"/>
</dbReference>
<dbReference type="SMART" id="SM00066">
    <property type="entry name" value="GAL4"/>
    <property type="match status" value="2"/>
</dbReference>
<feature type="domain" description="Zn(2)-C6 fungal-type" evidence="7">
    <location>
        <begin position="61"/>
        <end position="91"/>
    </location>
</feature>
<evidence type="ECO:0000256" key="4">
    <source>
        <dbReference type="ARBA" id="ARBA00023163"/>
    </source>
</evidence>
<dbReference type="Pfam" id="PF04082">
    <property type="entry name" value="Fungal_trans"/>
    <property type="match status" value="1"/>
</dbReference>
<feature type="region of interest" description="Disordered" evidence="6">
    <location>
        <begin position="641"/>
        <end position="691"/>
    </location>
</feature>
<dbReference type="GeneID" id="28839309"/>
<dbReference type="EMBL" id="KV460234">
    <property type="protein sequence ID" value="OBT95678.2"/>
    <property type="molecule type" value="Genomic_DNA"/>
</dbReference>
<dbReference type="STRING" id="342668.A0A1B8GIN7"/>
<feature type="compositionally biased region" description="Polar residues" evidence="6">
    <location>
        <begin position="663"/>
        <end position="682"/>
    </location>
</feature>
<dbReference type="InterPro" id="IPR050815">
    <property type="entry name" value="TF_fung"/>
</dbReference>
<dbReference type="GO" id="GO:0008270">
    <property type="term" value="F:zinc ion binding"/>
    <property type="evidence" value="ECO:0007669"/>
    <property type="project" value="InterPro"/>
</dbReference>
<dbReference type="PANTHER" id="PTHR47338:SF7">
    <property type="entry name" value="ZN(II)2CYS6 TRANSCRIPTION FACTOR (EUROFUNG)"/>
    <property type="match status" value="1"/>
</dbReference>
<keyword evidence="4" id="KW-0804">Transcription</keyword>
<evidence type="ECO:0000256" key="6">
    <source>
        <dbReference type="SAM" id="MobiDB-lite"/>
    </source>
</evidence>
<dbReference type="CDD" id="cd00067">
    <property type="entry name" value="GAL4"/>
    <property type="match status" value="2"/>
</dbReference>
<organism evidence="8 9">
    <name type="scientific">Pseudogymnoascus verrucosus</name>
    <dbReference type="NCBI Taxonomy" id="342668"/>
    <lineage>
        <taxon>Eukaryota</taxon>
        <taxon>Fungi</taxon>
        <taxon>Dikarya</taxon>
        <taxon>Ascomycota</taxon>
        <taxon>Pezizomycotina</taxon>
        <taxon>Leotiomycetes</taxon>
        <taxon>Thelebolales</taxon>
        <taxon>Thelebolaceae</taxon>
        <taxon>Pseudogymnoascus</taxon>
    </lineage>
</organism>
<dbReference type="PROSITE" id="PS50048">
    <property type="entry name" value="ZN2_CY6_FUNGAL_2"/>
    <property type="match status" value="2"/>
</dbReference>
<keyword evidence="2" id="KW-0479">Metal-binding</keyword>
<dbReference type="Gene3D" id="4.10.240.10">
    <property type="entry name" value="Zn(2)-C6 fungal-type DNA-binding domain"/>
    <property type="match status" value="2"/>
</dbReference>
<evidence type="ECO:0000313" key="9">
    <source>
        <dbReference type="Proteomes" id="UP000091956"/>
    </source>
</evidence>
<dbReference type="AlphaFoldDB" id="A0A1B8GIN7"/>
<evidence type="ECO:0000256" key="2">
    <source>
        <dbReference type="ARBA" id="ARBA00022723"/>
    </source>
</evidence>
<comment type="subcellular location">
    <subcellularLocation>
        <location evidence="1">Nucleus</location>
    </subcellularLocation>
</comment>
<dbReference type="InterPro" id="IPR001138">
    <property type="entry name" value="Zn2Cys6_DnaBD"/>
</dbReference>
<dbReference type="Pfam" id="PF00172">
    <property type="entry name" value="Zn_clus"/>
    <property type="match status" value="2"/>
</dbReference>
<protein>
    <recommendedName>
        <fullName evidence="7">Zn(2)-C6 fungal-type domain-containing protein</fullName>
    </recommendedName>
</protein>
<evidence type="ECO:0000256" key="5">
    <source>
        <dbReference type="ARBA" id="ARBA00023242"/>
    </source>
</evidence>
<reference evidence="8 9" key="1">
    <citation type="submission" date="2016-03" db="EMBL/GenBank/DDBJ databases">
        <title>Comparative genomics of Pseudogymnoascus destructans, the fungus causing white-nose syndrome of bats.</title>
        <authorList>
            <person name="Palmer J.M."/>
            <person name="Drees K.P."/>
            <person name="Foster J.T."/>
            <person name="Lindner D.L."/>
        </authorList>
    </citation>
    <scope>NUCLEOTIDE SEQUENCE [LARGE SCALE GENOMIC DNA]</scope>
    <source>
        <strain evidence="8 9">UAMH 10579</strain>
    </source>
</reference>
<keyword evidence="3" id="KW-0805">Transcription regulation</keyword>
<keyword evidence="9" id="KW-1185">Reference proteome</keyword>
<evidence type="ECO:0000256" key="1">
    <source>
        <dbReference type="ARBA" id="ARBA00004123"/>
    </source>
</evidence>
<dbReference type="GO" id="GO:0005634">
    <property type="term" value="C:nucleus"/>
    <property type="evidence" value="ECO:0007669"/>
    <property type="project" value="UniProtKB-SubCell"/>
</dbReference>
<proteinExistence type="predicted"/>
<dbReference type="Proteomes" id="UP000091956">
    <property type="component" value="Unassembled WGS sequence"/>
</dbReference>
<reference evidence="9" key="2">
    <citation type="journal article" date="2018" name="Nat. Commun.">
        <title>Extreme sensitivity to ultraviolet light in the fungal pathogen causing white-nose syndrome of bats.</title>
        <authorList>
            <person name="Palmer J.M."/>
            <person name="Drees K.P."/>
            <person name="Foster J.T."/>
            <person name="Lindner D.L."/>
        </authorList>
    </citation>
    <scope>NUCLEOTIDE SEQUENCE [LARGE SCALE GENOMIC DNA]</scope>
    <source>
        <strain evidence="9">UAMH 10579</strain>
    </source>
</reference>
<dbReference type="PROSITE" id="PS00463">
    <property type="entry name" value="ZN2_CY6_FUNGAL_1"/>
    <property type="match status" value="1"/>
</dbReference>
<evidence type="ECO:0000313" key="8">
    <source>
        <dbReference type="EMBL" id="OBT95678.2"/>
    </source>
</evidence>
<dbReference type="GO" id="GO:0000981">
    <property type="term" value="F:DNA-binding transcription factor activity, RNA polymerase II-specific"/>
    <property type="evidence" value="ECO:0007669"/>
    <property type="project" value="InterPro"/>
</dbReference>
<evidence type="ECO:0000256" key="3">
    <source>
        <dbReference type="ARBA" id="ARBA00023015"/>
    </source>
</evidence>
<feature type="domain" description="Zn(2)-C6 fungal-type" evidence="7">
    <location>
        <begin position="3"/>
        <end position="33"/>
    </location>
</feature>
<keyword evidence="5" id="KW-0539">Nucleus</keyword>
<dbReference type="GO" id="GO:0006351">
    <property type="term" value="P:DNA-templated transcription"/>
    <property type="evidence" value="ECO:0007669"/>
    <property type="project" value="InterPro"/>
</dbReference>
<dbReference type="GO" id="GO:0003677">
    <property type="term" value="F:DNA binding"/>
    <property type="evidence" value="ECO:0007669"/>
    <property type="project" value="InterPro"/>
</dbReference>